<keyword evidence="1" id="KW-0812">Transmembrane</keyword>
<protein>
    <submittedName>
        <fullName evidence="2">Uncharacterized protein</fullName>
    </submittedName>
</protein>
<keyword evidence="1" id="KW-0472">Membrane</keyword>
<comment type="caution">
    <text evidence="2">The sequence shown here is derived from an EMBL/GenBank/DDBJ whole genome shotgun (WGS) entry which is preliminary data.</text>
</comment>
<evidence type="ECO:0000256" key="1">
    <source>
        <dbReference type="SAM" id="Phobius"/>
    </source>
</evidence>
<gene>
    <name evidence="2" type="ORF">KSF_095650</name>
</gene>
<dbReference type="AlphaFoldDB" id="A0A8J3N5Q1"/>
<name>A0A8J3N5Q1_9CHLR</name>
<reference evidence="2" key="1">
    <citation type="submission" date="2020-10" db="EMBL/GenBank/DDBJ databases">
        <title>Taxonomic study of unclassified bacteria belonging to the class Ktedonobacteria.</title>
        <authorList>
            <person name="Yabe S."/>
            <person name="Wang C.M."/>
            <person name="Zheng Y."/>
            <person name="Sakai Y."/>
            <person name="Cavaletti L."/>
            <person name="Monciardini P."/>
            <person name="Donadio S."/>
        </authorList>
    </citation>
    <scope>NUCLEOTIDE SEQUENCE</scope>
    <source>
        <strain evidence="2">ID150040</strain>
    </source>
</reference>
<evidence type="ECO:0000313" key="3">
    <source>
        <dbReference type="Proteomes" id="UP000597444"/>
    </source>
</evidence>
<accession>A0A8J3N5Q1</accession>
<keyword evidence="1" id="KW-1133">Transmembrane helix</keyword>
<sequence>MLMDIVAIAASYAITVFSTLVCLGFLAAEVYLHIRKGERLTWYTGEFAAVIVLTVALAWIVRSIMDDPLVAQLFFGIVALWLASMIWWLYDTAKRSSYILIISELERNL</sequence>
<organism evidence="2 3">
    <name type="scientific">Reticulibacter mediterranei</name>
    <dbReference type="NCBI Taxonomy" id="2778369"/>
    <lineage>
        <taxon>Bacteria</taxon>
        <taxon>Bacillati</taxon>
        <taxon>Chloroflexota</taxon>
        <taxon>Ktedonobacteria</taxon>
        <taxon>Ktedonobacterales</taxon>
        <taxon>Reticulibacteraceae</taxon>
        <taxon>Reticulibacter</taxon>
    </lineage>
</organism>
<evidence type="ECO:0000313" key="2">
    <source>
        <dbReference type="EMBL" id="GHO99517.1"/>
    </source>
</evidence>
<proteinExistence type="predicted"/>
<dbReference type="EMBL" id="BNJK01000002">
    <property type="protein sequence ID" value="GHO99517.1"/>
    <property type="molecule type" value="Genomic_DNA"/>
</dbReference>
<feature type="transmembrane region" description="Helical" evidence="1">
    <location>
        <begin position="73"/>
        <end position="90"/>
    </location>
</feature>
<dbReference type="Proteomes" id="UP000597444">
    <property type="component" value="Unassembled WGS sequence"/>
</dbReference>
<feature type="transmembrane region" description="Helical" evidence="1">
    <location>
        <begin position="6"/>
        <end position="28"/>
    </location>
</feature>
<keyword evidence="3" id="KW-1185">Reference proteome</keyword>
<feature type="transmembrane region" description="Helical" evidence="1">
    <location>
        <begin position="40"/>
        <end position="61"/>
    </location>
</feature>